<accession>A0A1W0A005</accession>
<keyword evidence="1" id="KW-1133">Transmembrane helix</keyword>
<keyword evidence="3" id="KW-1185">Reference proteome</keyword>
<protein>
    <submittedName>
        <fullName evidence="2">Uncharacterized protein</fullName>
    </submittedName>
</protein>
<evidence type="ECO:0000313" key="2">
    <source>
        <dbReference type="EMBL" id="OQS03605.1"/>
    </source>
</evidence>
<evidence type="ECO:0000313" key="3">
    <source>
        <dbReference type="Proteomes" id="UP000243217"/>
    </source>
</evidence>
<dbReference type="Proteomes" id="UP000243217">
    <property type="component" value="Unassembled WGS sequence"/>
</dbReference>
<feature type="transmembrane region" description="Helical" evidence="1">
    <location>
        <begin position="312"/>
        <end position="332"/>
    </location>
</feature>
<name>A0A1W0A005_9STRA</name>
<feature type="transmembrane region" description="Helical" evidence="1">
    <location>
        <begin position="388"/>
        <end position="406"/>
    </location>
</feature>
<dbReference type="AlphaFoldDB" id="A0A1W0A005"/>
<organism evidence="2 3">
    <name type="scientific">Thraustotheca clavata</name>
    <dbReference type="NCBI Taxonomy" id="74557"/>
    <lineage>
        <taxon>Eukaryota</taxon>
        <taxon>Sar</taxon>
        <taxon>Stramenopiles</taxon>
        <taxon>Oomycota</taxon>
        <taxon>Saprolegniomycetes</taxon>
        <taxon>Saprolegniales</taxon>
        <taxon>Achlyaceae</taxon>
        <taxon>Thraustotheca</taxon>
    </lineage>
</organism>
<feature type="transmembrane region" description="Helical" evidence="1">
    <location>
        <begin position="273"/>
        <end position="291"/>
    </location>
</feature>
<sequence>MCMALATLLQSLQRKEHIDGMNKVHLKCIAFGHDLKSVIDNSTAMGGKSLLRPSGQFAFTNISLYSVYLQSTSLIASPKNNINAVKHSFLGPFGSVDMIFVEVTKHFLQFIQKFRREEPILYLNIHHLSIFVLFLQRGQEIIFSLSLDRYLCPVTKVISIQTARVSFGFDAHCESGPRANLSYINNALFATIFANLNKSVKVDDVCSTILQLDNVQNLNIEWMLFGRVSFRSPIKYTPYEWTIGNREVVSFQACGLIPNANSICIIAQRGVQHVTYVMTALASITFVYILPGHGFVEGLNMFELSHVGGIVWAGRPLILFRSLTTLCILSSATFDLKATNGINYFTKVFAQWYRTCLAANEVTWLAGIVTDILIVYTTERTLKYATANSILVWVLSACIALLMPVVPEFTINPQCQIDILDYQVVCNWGNIDIGSLPRLLLLCVIVILCNGTYFISTRLLCKQTSHAASSSLLLSGGTRFLVEQ</sequence>
<dbReference type="EMBL" id="JNBS01000827">
    <property type="protein sequence ID" value="OQS03605.1"/>
    <property type="molecule type" value="Genomic_DNA"/>
</dbReference>
<feature type="transmembrane region" description="Helical" evidence="1">
    <location>
        <begin position="352"/>
        <end position="376"/>
    </location>
</feature>
<keyword evidence="1" id="KW-0472">Membrane</keyword>
<evidence type="ECO:0000256" key="1">
    <source>
        <dbReference type="SAM" id="Phobius"/>
    </source>
</evidence>
<gene>
    <name evidence="2" type="ORF">THRCLA_04075</name>
</gene>
<reference evidence="2 3" key="1">
    <citation type="journal article" date="2014" name="Genome Biol. Evol.">
        <title>The secreted proteins of Achlya hypogyna and Thraustotheca clavata identify the ancestral oomycete secretome and reveal gene acquisitions by horizontal gene transfer.</title>
        <authorList>
            <person name="Misner I."/>
            <person name="Blouin N."/>
            <person name="Leonard G."/>
            <person name="Richards T.A."/>
            <person name="Lane C.E."/>
        </authorList>
    </citation>
    <scope>NUCLEOTIDE SEQUENCE [LARGE SCALE GENOMIC DNA]</scope>
    <source>
        <strain evidence="2 3">ATCC 34112</strain>
    </source>
</reference>
<proteinExistence type="predicted"/>
<feature type="transmembrane region" description="Helical" evidence="1">
    <location>
        <begin position="439"/>
        <end position="461"/>
    </location>
</feature>
<keyword evidence="1" id="KW-0812">Transmembrane</keyword>
<comment type="caution">
    <text evidence="2">The sequence shown here is derived from an EMBL/GenBank/DDBJ whole genome shotgun (WGS) entry which is preliminary data.</text>
</comment>